<dbReference type="CDD" id="cd20512">
    <property type="entry name" value="CYCLIN_CLBs_yeast_rpt2"/>
    <property type="match status" value="1"/>
</dbReference>
<dbReference type="InterPro" id="IPR048258">
    <property type="entry name" value="Cyclins_cyclin-box"/>
</dbReference>
<keyword evidence="9" id="KW-1185">Reference proteome</keyword>
<feature type="compositionally biased region" description="Low complexity" evidence="5">
    <location>
        <begin position="22"/>
        <end position="52"/>
    </location>
</feature>
<name>A0A1Y2FQG4_PROLT</name>
<evidence type="ECO:0000313" key="8">
    <source>
        <dbReference type="EMBL" id="ORY86179.1"/>
    </source>
</evidence>
<gene>
    <name evidence="8" type="ORF">BCR37DRAFT_390979</name>
</gene>
<protein>
    <submittedName>
        <fullName evidence="8">Cyclin-like protein</fullName>
    </submittedName>
</protein>
<evidence type="ECO:0000256" key="4">
    <source>
        <dbReference type="RuleBase" id="RU000383"/>
    </source>
</evidence>
<dbReference type="Gene3D" id="1.10.472.10">
    <property type="entry name" value="Cyclin-like"/>
    <property type="match status" value="2"/>
</dbReference>
<feature type="region of interest" description="Disordered" evidence="5">
    <location>
        <begin position="1"/>
        <end position="65"/>
    </location>
</feature>
<dbReference type="InterPro" id="IPR036915">
    <property type="entry name" value="Cyclin-like_sf"/>
</dbReference>
<evidence type="ECO:0000256" key="2">
    <source>
        <dbReference type="ARBA" id="ARBA00023127"/>
    </source>
</evidence>
<feature type="domain" description="Cyclin C-terminal" evidence="7">
    <location>
        <begin position="337"/>
        <end position="454"/>
    </location>
</feature>
<dbReference type="PIRSF" id="PIRSF001771">
    <property type="entry name" value="Cyclin_A_B_D_E"/>
    <property type="match status" value="1"/>
</dbReference>
<feature type="domain" description="Cyclin-like" evidence="6">
    <location>
        <begin position="341"/>
        <end position="423"/>
    </location>
</feature>
<dbReference type="Pfam" id="PF02984">
    <property type="entry name" value="Cyclin_C"/>
    <property type="match status" value="1"/>
</dbReference>
<evidence type="ECO:0000259" key="6">
    <source>
        <dbReference type="SMART" id="SM00385"/>
    </source>
</evidence>
<sequence length="462" mass="52075">MAHVRRAGPARAARTTETDENAAQQVAAPAKAKSTRQQSTSSKNNSSNSSSNLLKQGARRAALSDVSNRVPVAAIAGPTKPTVTTTTSKLTRPVRREWSQAPVPALQEAAPLVEEVELTVSDEEDAETGSEVDHSEGMQIDVDDAVPAWGRAAQRDANAVDHDIKLGEPVLRPRFFKEDLAVMNEVVHTFVDEWEEWSDISMVQEYAEDIFPYLNKLERRLTPNVNYMANQTELEWKMRGILIDWLVQVHARFHLLPETLFLTINYIDRFLSAKTVSLQKLQLVGATALFVASKYEEIQCPSVSEVIYMVDNGYTNEELLMAERFMIGMLNFELGWPGPMSFLRRISKADDYDIDTRTIAKYLLETMLMSELFIATPPSFAAAIANYLARSVLGRSEVWTDAHIYFSSYTEPQIVPAVNVLIHECLRDGRTRHGAIFEKYADKKHKKVSLFVEQWLSTRPLH</sequence>
<reference evidence="8 9" key="1">
    <citation type="submission" date="2016-07" db="EMBL/GenBank/DDBJ databases">
        <title>Pervasive Adenine N6-methylation of Active Genes in Fungi.</title>
        <authorList>
            <consortium name="DOE Joint Genome Institute"/>
            <person name="Mondo S.J."/>
            <person name="Dannebaum R.O."/>
            <person name="Kuo R.C."/>
            <person name="Labutti K."/>
            <person name="Haridas S."/>
            <person name="Kuo A."/>
            <person name="Salamov A."/>
            <person name="Ahrendt S.R."/>
            <person name="Lipzen A."/>
            <person name="Sullivan W."/>
            <person name="Andreopoulos W.B."/>
            <person name="Clum A."/>
            <person name="Lindquist E."/>
            <person name="Daum C."/>
            <person name="Ramamoorthy G.K."/>
            <person name="Gryganskyi A."/>
            <person name="Culley D."/>
            <person name="Magnuson J.K."/>
            <person name="James T.Y."/>
            <person name="O'Malley M.A."/>
            <person name="Stajich J.E."/>
            <person name="Spatafora J.W."/>
            <person name="Visel A."/>
            <person name="Grigoriev I.V."/>
        </authorList>
    </citation>
    <scope>NUCLEOTIDE SEQUENCE [LARGE SCALE GENOMIC DNA]</scope>
    <source>
        <strain evidence="8 9">12-1054</strain>
    </source>
</reference>
<keyword evidence="1" id="KW-0132">Cell division</keyword>
<dbReference type="InterPro" id="IPR004367">
    <property type="entry name" value="Cyclin_C-dom"/>
</dbReference>
<dbReference type="Pfam" id="PF00134">
    <property type="entry name" value="Cyclin_N"/>
    <property type="match status" value="1"/>
</dbReference>
<dbReference type="InterPro" id="IPR046965">
    <property type="entry name" value="Cyclin_A/B-like"/>
</dbReference>
<dbReference type="AlphaFoldDB" id="A0A1Y2FQG4"/>
<proteinExistence type="inferred from homology"/>
<dbReference type="EMBL" id="MCFI01000003">
    <property type="protein sequence ID" value="ORY86179.1"/>
    <property type="molecule type" value="Genomic_DNA"/>
</dbReference>
<dbReference type="SMART" id="SM00385">
    <property type="entry name" value="CYCLIN"/>
    <property type="match status" value="2"/>
</dbReference>
<dbReference type="SMART" id="SM01332">
    <property type="entry name" value="Cyclin_C"/>
    <property type="match status" value="1"/>
</dbReference>
<evidence type="ECO:0000256" key="3">
    <source>
        <dbReference type="ARBA" id="ARBA00023306"/>
    </source>
</evidence>
<evidence type="ECO:0000259" key="7">
    <source>
        <dbReference type="SMART" id="SM01332"/>
    </source>
</evidence>
<accession>A0A1Y2FQG4</accession>
<dbReference type="GeneID" id="63787536"/>
<comment type="similarity">
    <text evidence="4">Belongs to the cyclin family.</text>
</comment>
<dbReference type="GO" id="GO:0044772">
    <property type="term" value="P:mitotic cell cycle phase transition"/>
    <property type="evidence" value="ECO:0007669"/>
    <property type="project" value="InterPro"/>
</dbReference>
<organism evidence="8 9">
    <name type="scientific">Protomyces lactucae-debilis</name>
    <dbReference type="NCBI Taxonomy" id="2754530"/>
    <lineage>
        <taxon>Eukaryota</taxon>
        <taxon>Fungi</taxon>
        <taxon>Dikarya</taxon>
        <taxon>Ascomycota</taxon>
        <taxon>Taphrinomycotina</taxon>
        <taxon>Taphrinomycetes</taxon>
        <taxon>Taphrinales</taxon>
        <taxon>Protomycetaceae</taxon>
        <taxon>Protomyces</taxon>
    </lineage>
</organism>
<dbReference type="PROSITE" id="PS00292">
    <property type="entry name" value="CYCLINS"/>
    <property type="match status" value="1"/>
</dbReference>
<dbReference type="STRING" id="56484.A0A1Y2FQG4"/>
<dbReference type="Proteomes" id="UP000193685">
    <property type="component" value="Unassembled WGS sequence"/>
</dbReference>
<evidence type="ECO:0000313" key="9">
    <source>
        <dbReference type="Proteomes" id="UP000193685"/>
    </source>
</evidence>
<dbReference type="SUPFAM" id="SSF47954">
    <property type="entry name" value="Cyclin-like"/>
    <property type="match status" value="2"/>
</dbReference>
<dbReference type="GO" id="GO:0051301">
    <property type="term" value="P:cell division"/>
    <property type="evidence" value="ECO:0007669"/>
    <property type="project" value="UniProtKB-KW"/>
</dbReference>
<keyword evidence="2 4" id="KW-0195">Cyclin</keyword>
<evidence type="ECO:0000256" key="1">
    <source>
        <dbReference type="ARBA" id="ARBA00022618"/>
    </source>
</evidence>
<dbReference type="OrthoDB" id="5590282at2759"/>
<dbReference type="RefSeq" id="XP_040727361.1">
    <property type="nucleotide sequence ID" value="XM_040870937.1"/>
</dbReference>
<keyword evidence="3" id="KW-0131">Cell cycle</keyword>
<dbReference type="InterPro" id="IPR006671">
    <property type="entry name" value="Cyclin_N"/>
</dbReference>
<dbReference type="PANTHER" id="PTHR10177">
    <property type="entry name" value="CYCLINS"/>
    <property type="match status" value="1"/>
</dbReference>
<evidence type="ECO:0000256" key="5">
    <source>
        <dbReference type="SAM" id="MobiDB-lite"/>
    </source>
</evidence>
<dbReference type="InterPro" id="IPR039361">
    <property type="entry name" value="Cyclin"/>
</dbReference>
<feature type="domain" description="Cyclin-like" evidence="6">
    <location>
        <begin position="244"/>
        <end position="328"/>
    </location>
</feature>
<comment type="caution">
    <text evidence="8">The sequence shown here is derived from an EMBL/GenBank/DDBJ whole genome shotgun (WGS) entry which is preliminary data.</text>
</comment>
<dbReference type="InterPro" id="IPR013763">
    <property type="entry name" value="Cyclin-like_dom"/>
</dbReference>
<dbReference type="GO" id="GO:0016538">
    <property type="term" value="F:cyclin-dependent protein serine/threonine kinase regulator activity"/>
    <property type="evidence" value="ECO:0007669"/>
    <property type="project" value="InterPro"/>
</dbReference>
<dbReference type="FunFam" id="1.10.472.10:FF:000001">
    <property type="entry name" value="G2/mitotic-specific cyclin"/>
    <property type="match status" value="1"/>
</dbReference>